<accession>A0A6P4XBN7</accession>
<dbReference type="RefSeq" id="XP_019613865.1">
    <property type="nucleotide sequence ID" value="XM_019758306.1"/>
</dbReference>
<feature type="compositionally biased region" description="Polar residues" evidence="2">
    <location>
        <begin position="1"/>
        <end position="10"/>
    </location>
</feature>
<dbReference type="GeneID" id="109461838"/>
<organism evidence="3 4">
    <name type="scientific">Branchiostoma belcheri</name>
    <name type="common">Amphioxus</name>
    <dbReference type="NCBI Taxonomy" id="7741"/>
    <lineage>
        <taxon>Eukaryota</taxon>
        <taxon>Metazoa</taxon>
        <taxon>Chordata</taxon>
        <taxon>Cephalochordata</taxon>
        <taxon>Leptocardii</taxon>
        <taxon>Amphioxiformes</taxon>
        <taxon>Branchiostomatidae</taxon>
        <taxon>Branchiostoma</taxon>
    </lineage>
</organism>
<keyword evidence="1" id="KW-0175">Coiled coil</keyword>
<keyword evidence="3" id="KW-1185">Reference proteome</keyword>
<dbReference type="Gene3D" id="6.10.250.3110">
    <property type="match status" value="1"/>
</dbReference>
<dbReference type="Proteomes" id="UP000515135">
    <property type="component" value="Unplaced"/>
</dbReference>
<evidence type="ECO:0000256" key="1">
    <source>
        <dbReference type="SAM" id="Coils"/>
    </source>
</evidence>
<evidence type="ECO:0000313" key="4">
    <source>
        <dbReference type="RefSeq" id="XP_019613865.1"/>
    </source>
</evidence>
<dbReference type="AlphaFoldDB" id="A0A6P4XBN7"/>
<feature type="region of interest" description="Disordered" evidence="2">
    <location>
        <begin position="1"/>
        <end position="24"/>
    </location>
</feature>
<protein>
    <submittedName>
        <fullName evidence="4">Myosin-6-like</fullName>
    </submittedName>
</protein>
<sequence length="196" mass="22084">MSTNTPSKSDSSYERLQAGSGRLPNLLGDIKHCLSVLNEKIDSAERKMLNDIPKETQDKVADALHIQTQDIMKGFQDCMDEMMKRETMEQEAAQKEIEDLTGAIDELTNKLAKMEEEGKSKDENMESLQKEVTRLTQEKEAVQQALSDKRNEIADLTGANKGLKDTIDELTNKMALLDWEEGLKLKDDSSLHRLGL</sequence>
<reference evidence="4" key="1">
    <citation type="submission" date="2025-08" db="UniProtKB">
        <authorList>
            <consortium name="RefSeq"/>
        </authorList>
    </citation>
    <scope>IDENTIFICATION</scope>
    <source>
        <tissue evidence="4">Gonad</tissue>
    </source>
</reference>
<dbReference type="KEGG" id="bbel:109461838"/>
<proteinExistence type="predicted"/>
<evidence type="ECO:0000256" key="2">
    <source>
        <dbReference type="SAM" id="MobiDB-lite"/>
    </source>
</evidence>
<name>A0A6P4XBN7_BRABE</name>
<feature type="coiled-coil region" evidence="1">
    <location>
        <begin position="83"/>
        <end position="180"/>
    </location>
</feature>
<gene>
    <name evidence="4" type="primary">LOC109461838</name>
</gene>
<evidence type="ECO:0000313" key="3">
    <source>
        <dbReference type="Proteomes" id="UP000515135"/>
    </source>
</evidence>